<dbReference type="SMART" id="SM00344">
    <property type="entry name" value="HTH_ASNC"/>
    <property type="match status" value="1"/>
</dbReference>
<gene>
    <name evidence="8" type="ORF">CFOLD11_20660</name>
</gene>
<dbReference type="AlphaFoldDB" id="A0A9W5Y281"/>
<keyword evidence="1" id="KW-0456">Lyase</keyword>
<dbReference type="InterPro" id="IPR053953">
    <property type="entry name" value="NirdL-like_HTH"/>
</dbReference>
<dbReference type="Pfam" id="PF22451">
    <property type="entry name" value="NirdL-like_HTH"/>
    <property type="match status" value="1"/>
</dbReference>
<dbReference type="EMBL" id="BQXY01000003">
    <property type="protein sequence ID" value="GKU25240.1"/>
    <property type="molecule type" value="Genomic_DNA"/>
</dbReference>
<feature type="domain" description="Siroheme decarboxylase AsnC-like ligand binding" evidence="6">
    <location>
        <begin position="62"/>
        <end position="147"/>
    </location>
</feature>
<organism evidence="8 9">
    <name type="scientific">Clostridium folliculivorans</name>
    <dbReference type="NCBI Taxonomy" id="2886038"/>
    <lineage>
        <taxon>Bacteria</taxon>
        <taxon>Bacillati</taxon>
        <taxon>Bacillota</taxon>
        <taxon>Clostridia</taxon>
        <taxon>Eubacteriales</taxon>
        <taxon>Clostridiaceae</taxon>
        <taxon>Clostridium</taxon>
    </lineage>
</organism>
<comment type="pathway">
    <text evidence="2">Porphyrin-containing compound metabolism.</text>
</comment>
<dbReference type="RefSeq" id="WP_261852217.1">
    <property type="nucleotide sequence ID" value="NZ_BQXY01000003.1"/>
</dbReference>
<evidence type="ECO:0000313" key="9">
    <source>
        <dbReference type="Proteomes" id="UP001057868"/>
    </source>
</evidence>
<dbReference type="InterPro" id="IPR050684">
    <property type="entry name" value="HTH-Siroheme_Decarb"/>
</dbReference>
<evidence type="ECO:0000313" key="8">
    <source>
        <dbReference type="EMBL" id="GKU25240.1"/>
    </source>
</evidence>
<evidence type="ECO:0000256" key="1">
    <source>
        <dbReference type="ARBA" id="ARBA00023239"/>
    </source>
</evidence>
<name>A0A9W5Y281_9CLOT</name>
<dbReference type="PANTHER" id="PTHR43413">
    <property type="entry name" value="TRANSCRIPTIONAL REGULATOR, ASNC FAMILY"/>
    <property type="match status" value="1"/>
</dbReference>
<sequence length="155" mass="18207">MIDSFDKKIIRKLQENISITATPYKEMADELNISEDELIHRIKTYNETGVLKRVGAILYHRKVGFNANAMVVWRIDNETLDEAGKYMASFSEISHCYERKPCDSWNYNLYSMIHGKDKECCNKIIEKISNDIGVKNYKILYSTKELKKTSMRYFL</sequence>
<dbReference type="InterPro" id="IPR040523">
    <property type="entry name" value="AsnC_trans_reg2"/>
</dbReference>
<evidence type="ECO:0000259" key="7">
    <source>
        <dbReference type="Pfam" id="PF22451"/>
    </source>
</evidence>
<keyword evidence="9" id="KW-1185">Reference proteome</keyword>
<dbReference type="PANTHER" id="PTHR43413:SF1">
    <property type="entry name" value="SIROHEME DECARBOXYLASE NIRL SUBUNIT"/>
    <property type="match status" value="1"/>
</dbReference>
<protein>
    <recommendedName>
        <fullName evidence="4">siroheme decarboxylase</fullName>
        <ecNumber evidence="4">4.1.1.111</ecNumber>
    </recommendedName>
</protein>
<feature type="domain" description="Siroheme decarboxylase NirL-like HTH" evidence="7">
    <location>
        <begin position="6"/>
        <end position="51"/>
    </location>
</feature>
<evidence type="ECO:0000256" key="2">
    <source>
        <dbReference type="ARBA" id="ARBA00023444"/>
    </source>
</evidence>
<evidence type="ECO:0000256" key="5">
    <source>
        <dbReference type="ARBA" id="ARBA00048470"/>
    </source>
</evidence>
<proteinExistence type="inferred from homology"/>
<evidence type="ECO:0000256" key="3">
    <source>
        <dbReference type="ARBA" id="ARBA00023457"/>
    </source>
</evidence>
<dbReference type="EC" id="4.1.1.111" evidence="4"/>
<evidence type="ECO:0000259" key="6">
    <source>
        <dbReference type="Pfam" id="PF17805"/>
    </source>
</evidence>
<dbReference type="GO" id="GO:0016829">
    <property type="term" value="F:lyase activity"/>
    <property type="evidence" value="ECO:0007669"/>
    <property type="project" value="UniProtKB-KW"/>
</dbReference>
<dbReference type="Pfam" id="PF17805">
    <property type="entry name" value="AsnC_trans_reg2"/>
    <property type="match status" value="1"/>
</dbReference>
<accession>A0A9W5Y281</accession>
<evidence type="ECO:0000256" key="4">
    <source>
        <dbReference type="ARBA" id="ARBA00023471"/>
    </source>
</evidence>
<reference evidence="8" key="1">
    <citation type="journal article" date="2023" name="Int. J. Syst. Evol. Microbiol.">
        <title>&lt;i&gt;Clostridium folliculivorans&lt;/i&gt; sp. nov., isolated from soil samples of an organic paddy in Japan.</title>
        <authorList>
            <person name="Tazawa J."/>
            <person name="Kobayashi H."/>
            <person name="Tanizawa Y."/>
            <person name="Uchino A."/>
            <person name="Tanaka F."/>
            <person name="Urashima Y."/>
            <person name="Miura S."/>
            <person name="Sakamoto M."/>
            <person name="Ohkuma M."/>
            <person name="Tohno M."/>
        </authorList>
    </citation>
    <scope>NUCLEOTIDE SEQUENCE</scope>
    <source>
        <strain evidence="8">D1-1</strain>
    </source>
</reference>
<comment type="similarity">
    <text evidence="3">Belongs to the Ahb/Nir family.</text>
</comment>
<dbReference type="Proteomes" id="UP001057868">
    <property type="component" value="Unassembled WGS sequence"/>
</dbReference>
<dbReference type="SUPFAM" id="SSF46785">
    <property type="entry name" value="Winged helix' DNA-binding domain"/>
    <property type="match status" value="1"/>
</dbReference>
<dbReference type="InterPro" id="IPR036390">
    <property type="entry name" value="WH_DNA-bd_sf"/>
</dbReference>
<dbReference type="Gene3D" id="3.30.70.3460">
    <property type="match status" value="1"/>
</dbReference>
<dbReference type="InterPro" id="IPR019888">
    <property type="entry name" value="Tscrpt_reg_AsnC-like"/>
</dbReference>
<comment type="catalytic activity">
    <reaction evidence="5">
        <text>siroheme + 2 H(+) = 12,18-didecarboxysiroheme + 2 CO2</text>
        <dbReference type="Rhea" id="RHEA:19093"/>
        <dbReference type="ChEBI" id="CHEBI:15378"/>
        <dbReference type="ChEBI" id="CHEBI:16526"/>
        <dbReference type="ChEBI" id="CHEBI:60052"/>
        <dbReference type="ChEBI" id="CHEBI:140497"/>
        <dbReference type="EC" id="4.1.1.111"/>
    </reaction>
</comment>
<comment type="caution">
    <text evidence="8">The sequence shown here is derived from an EMBL/GenBank/DDBJ whole genome shotgun (WGS) entry which is preliminary data.</text>
</comment>